<dbReference type="OrthoDB" id="204058at2759"/>
<dbReference type="Gene3D" id="3.40.50.150">
    <property type="entry name" value="Vaccinia Virus protein VP39"/>
    <property type="match status" value="1"/>
</dbReference>
<dbReference type="SUPFAM" id="SSF53335">
    <property type="entry name" value="S-adenosyl-L-methionine-dependent methyltransferases"/>
    <property type="match status" value="1"/>
</dbReference>
<dbReference type="Proteomes" id="UP000243217">
    <property type="component" value="Unassembled WGS sequence"/>
</dbReference>
<dbReference type="STRING" id="74557.A0A1V9ZWP9"/>
<dbReference type="Pfam" id="PF10294">
    <property type="entry name" value="Methyltransf_16"/>
    <property type="match status" value="1"/>
</dbReference>
<evidence type="ECO:0000313" key="1">
    <source>
        <dbReference type="EMBL" id="OQS02427.1"/>
    </source>
</evidence>
<comment type="caution">
    <text evidence="1">The sequence shown here is derived from an EMBL/GenBank/DDBJ whole genome shotgun (WGS) entry which is preliminary data.</text>
</comment>
<accession>A0A1V9ZWP9</accession>
<keyword evidence="2" id="KW-1185">Reference proteome</keyword>
<dbReference type="InterPro" id="IPR038899">
    <property type="entry name" value="METTL22"/>
</dbReference>
<keyword evidence="1" id="KW-0489">Methyltransferase</keyword>
<dbReference type="PANTHER" id="PTHR23108">
    <property type="entry name" value="METHYLTRANSFERASE-RELATED"/>
    <property type="match status" value="1"/>
</dbReference>
<dbReference type="GO" id="GO:0032259">
    <property type="term" value="P:methylation"/>
    <property type="evidence" value="ECO:0007669"/>
    <property type="project" value="UniProtKB-KW"/>
</dbReference>
<evidence type="ECO:0000313" key="2">
    <source>
        <dbReference type="Proteomes" id="UP000243217"/>
    </source>
</evidence>
<organism evidence="1 2">
    <name type="scientific">Thraustotheca clavata</name>
    <dbReference type="NCBI Taxonomy" id="74557"/>
    <lineage>
        <taxon>Eukaryota</taxon>
        <taxon>Sar</taxon>
        <taxon>Stramenopiles</taxon>
        <taxon>Oomycota</taxon>
        <taxon>Saprolegniomycetes</taxon>
        <taxon>Saprolegniales</taxon>
        <taxon>Achlyaceae</taxon>
        <taxon>Thraustotheca</taxon>
    </lineage>
</organism>
<reference evidence="1 2" key="1">
    <citation type="journal article" date="2014" name="Genome Biol. Evol.">
        <title>The secreted proteins of Achlya hypogyna and Thraustotheca clavata identify the ancestral oomycete secretome and reveal gene acquisitions by horizontal gene transfer.</title>
        <authorList>
            <person name="Misner I."/>
            <person name="Blouin N."/>
            <person name="Leonard G."/>
            <person name="Richards T.A."/>
            <person name="Lane C.E."/>
        </authorList>
    </citation>
    <scope>NUCLEOTIDE SEQUENCE [LARGE SCALE GENOMIC DNA]</scope>
    <source>
        <strain evidence="1 2">ATCC 34112</strain>
    </source>
</reference>
<dbReference type="InterPro" id="IPR019410">
    <property type="entry name" value="Methyltransf_16"/>
</dbReference>
<proteinExistence type="predicted"/>
<protein>
    <submittedName>
        <fullName evidence="1">Methyltransferase 22-like</fullName>
    </submittedName>
</protein>
<dbReference type="InterPro" id="IPR029063">
    <property type="entry name" value="SAM-dependent_MTases_sf"/>
</dbReference>
<keyword evidence="1" id="KW-0808">Transferase</keyword>
<dbReference type="AlphaFoldDB" id="A0A1V9ZWP9"/>
<dbReference type="GO" id="GO:0005634">
    <property type="term" value="C:nucleus"/>
    <property type="evidence" value="ECO:0007669"/>
    <property type="project" value="TreeGrafter"/>
</dbReference>
<gene>
    <name evidence="1" type="ORF">THRCLA_05194</name>
</gene>
<dbReference type="GO" id="GO:0008276">
    <property type="term" value="F:protein methyltransferase activity"/>
    <property type="evidence" value="ECO:0007669"/>
    <property type="project" value="InterPro"/>
</dbReference>
<name>A0A1V9ZWP9_9STRA</name>
<sequence length="308" mass="34978">MAEHWIESEVQGEVLGQDISDNDGEITLKVDYKAKMELHEAAMIDADGDMCIEHKKKHDQIVLYAKTHTLANKSGLQVWRGAFLLCDFVLQHAEAFANDIILELGCGIGFAMIVLSRIAKLVVGTDHDVDALTIAIKNLEMNKHGKYRLRRLDWTCSDLDESSAPFGWSHRDLNTLKQVRYVMASDVFFDDELTLIFLSKLHGLMTENPQLTALIATEKRAVFSSFSMSVIHLGYDIFLKHLCTHLTPPPLSEIFSSTPTTRYTCPQCSSTQFPRFIASSIKIEHIPQSFIYQRETMLELWYIHGLIN</sequence>
<dbReference type="PANTHER" id="PTHR23108:SF0">
    <property type="entry name" value="METHYLTRANSFERASE-LIKE PROTEIN 22"/>
    <property type="match status" value="1"/>
</dbReference>
<dbReference type="CDD" id="cd02440">
    <property type="entry name" value="AdoMet_MTases"/>
    <property type="match status" value="1"/>
</dbReference>
<dbReference type="EMBL" id="JNBS01001130">
    <property type="protein sequence ID" value="OQS02427.1"/>
    <property type="molecule type" value="Genomic_DNA"/>
</dbReference>